<evidence type="ECO:0000256" key="13">
    <source>
        <dbReference type="ARBA" id="ARBA00024334"/>
    </source>
</evidence>
<evidence type="ECO:0000256" key="2">
    <source>
        <dbReference type="ARBA" id="ARBA00006234"/>
    </source>
</evidence>
<keyword evidence="4" id="KW-0723">Serine/threonine-protein kinase</keyword>
<evidence type="ECO:0000259" key="18">
    <source>
        <dbReference type="PROSITE" id="PS50222"/>
    </source>
</evidence>
<evidence type="ECO:0000256" key="5">
    <source>
        <dbReference type="ARBA" id="ARBA00022553"/>
    </source>
</evidence>
<dbReference type="EC" id="2.7.11.1" evidence="3"/>
<accession>A0AAQ3MRL1</accession>
<keyword evidence="11" id="KW-0106">Calcium</keyword>
<gene>
    <name evidence="19" type="ORF">V8G54_028002</name>
</gene>
<dbReference type="Gene3D" id="3.30.200.20">
    <property type="entry name" value="Phosphorylase Kinase, domain 1"/>
    <property type="match status" value="1"/>
</dbReference>
<dbReference type="SMART" id="SM00220">
    <property type="entry name" value="S_TKc"/>
    <property type="match status" value="1"/>
</dbReference>
<evidence type="ECO:0000256" key="10">
    <source>
        <dbReference type="ARBA" id="ARBA00022777"/>
    </source>
</evidence>
<reference evidence="19 20" key="1">
    <citation type="journal article" date="2023" name="Life. Sci Alliance">
        <title>Evolutionary insights into 3D genome organization and epigenetic landscape of Vigna mungo.</title>
        <authorList>
            <person name="Junaid A."/>
            <person name="Singh B."/>
            <person name="Bhatia S."/>
        </authorList>
    </citation>
    <scope>NUCLEOTIDE SEQUENCE [LARGE SCALE GENOMIC DNA]</scope>
    <source>
        <strain evidence="19">Urdbean</strain>
    </source>
</reference>
<evidence type="ECO:0000256" key="8">
    <source>
        <dbReference type="ARBA" id="ARBA00022737"/>
    </source>
</evidence>
<dbReference type="FunFam" id="3.30.200.20:FF:000004">
    <property type="entry name" value="Calcium-dependent protein kinase 1"/>
    <property type="match status" value="1"/>
</dbReference>
<dbReference type="InterPro" id="IPR002048">
    <property type="entry name" value="EF_hand_dom"/>
</dbReference>
<dbReference type="InterPro" id="IPR050205">
    <property type="entry name" value="CDPK_Ser/Thr_kinases"/>
</dbReference>
<comment type="function">
    <text evidence="16">CIPK serine-threonine protein kinases interact with CBL proteins. Binding of a CBL protein to the regulatory NAF domain of CIPK protein lead to the activation of the kinase in a calcium-dependent manner.</text>
</comment>
<comment type="similarity">
    <text evidence="2">Belongs to the protein kinase superfamily. CAMK Ser/Thr protein kinase family. SNF1 subfamily.</text>
</comment>
<evidence type="ECO:0000313" key="20">
    <source>
        <dbReference type="Proteomes" id="UP001374535"/>
    </source>
</evidence>
<dbReference type="CDD" id="cd05117">
    <property type="entry name" value="STKc_CAMK"/>
    <property type="match status" value="1"/>
</dbReference>
<dbReference type="SMART" id="SM00054">
    <property type="entry name" value="EFh"/>
    <property type="match status" value="4"/>
</dbReference>
<evidence type="ECO:0000256" key="6">
    <source>
        <dbReference type="ARBA" id="ARBA00022679"/>
    </source>
</evidence>
<keyword evidence="5" id="KW-0597">Phosphoprotein</keyword>
<dbReference type="Pfam" id="PF13499">
    <property type="entry name" value="EF-hand_7"/>
    <property type="match status" value="2"/>
</dbReference>
<evidence type="ECO:0000256" key="14">
    <source>
        <dbReference type="ARBA" id="ARBA00047899"/>
    </source>
</evidence>
<dbReference type="Gene3D" id="1.10.238.10">
    <property type="entry name" value="EF-hand"/>
    <property type="match status" value="1"/>
</dbReference>
<dbReference type="GO" id="GO:0005524">
    <property type="term" value="F:ATP binding"/>
    <property type="evidence" value="ECO:0007669"/>
    <property type="project" value="UniProtKB-KW"/>
</dbReference>
<dbReference type="EMBL" id="CP144692">
    <property type="protein sequence ID" value="WVY95851.1"/>
    <property type="molecule type" value="Genomic_DNA"/>
</dbReference>
<dbReference type="PROSITE" id="PS50011">
    <property type="entry name" value="PROTEIN_KINASE_DOM"/>
    <property type="match status" value="1"/>
</dbReference>
<dbReference type="Pfam" id="PF00069">
    <property type="entry name" value="Pkinase"/>
    <property type="match status" value="1"/>
</dbReference>
<comment type="catalytic activity">
    <reaction evidence="14">
        <text>L-threonyl-[protein] + ATP = O-phospho-L-threonyl-[protein] + ADP + H(+)</text>
        <dbReference type="Rhea" id="RHEA:46608"/>
        <dbReference type="Rhea" id="RHEA-COMP:11060"/>
        <dbReference type="Rhea" id="RHEA-COMP:11605"/>
        <dbReference type="ChEBI" id="CHEBI:15378"/>
        <dbReference type="ChEBI" id="CHEBI:30013"/>
        <dbReference type="ChEBI" id="CHEBI:30616"/>
        <dbReference type="ChEBI" id="CHEBI:61977"/>
        <dbReference type="ChEBI" id="CHEBI:456216"/>
        <dbReference type="EC" id="2.7.11.1"/>
    </reaction>
</comment>
<dbReference type="InterPro" id="IPR018247">
    <property type="entry name" value="EF_Hand_1_Ca_BS"/>
</dbReference>
<keyword evidence="10" id="KW-0418">Kinase</keyword>
<dbReference type="SUPFAM" id="SSF47473">
    <property type="entry name" value="EF-hand"/>
    <property type="match status" value="1"/>
</dbReference>
<evidence type="ECO:0000256" key="15">
    <source>
        <dbReference type="ARBA" id="ARBA00048679"/>
    </source>
</evidence>
<evidence type="ECO:0000256" key="12">
    <source>
        <dbReference type="ARBA" id="ARBA00022840"/>
    </source>
</evidence>
<evidence type="ECO:0000256" key="11">
    <source>
        <dbReference type="ARBA" id="ARBA00022837"/>
    </source>
</evidence>
<dbReference type="CDD" id="cd00051">
    <property type="entry name" value="EFh"/>
    <property type="match status" value="2"/>
</dbReference>
<dbReference type="InterPro" id="IPR011009">
    <property type="entry name" value="Kinase-like_dom_sf"/>
</dbReference>
<evidence type="ECO:0000256" key="7">
    <source>
        <dbReference type="ARBA" id="ARBA00022723"/>
    </source>
</evidence>
<dbReference type="InterPro" id="IPR008271">
    <property type="entry name" value="Ser/Thr_kinase_AS"/>
</dbReference>
<proteinExistence type="inferred from homology"/>
<evidence type="ECO:0000256" key="3">
    <source>
        <dbReference type="ARBA" id="ARBA00012513"/>
    </source>
</evidence>
<dbReference type="AlphaFoldDB" id="A0AAQ3MRL1"/>
<evidence type="ECO:0000259" key="17">
    <source>
        <dbReference type="PROSITE" id="PS50011"/>
    </source>
</evidence>
<comment type="similarity">
    <text evidence="13">Belongs to the protein kinase superfamily. Ser/Thr protein kinase family. CDPK subfamily.</text>
</comment>
<keyword evidence="9" id="KW-0547">Nucleotide-binding</keyword>
<dbReference type="FunFam" id="1.10.510.10:FF:000571">
    <property type="entry name" value="Maternal embryonic leucine zipper kinase"/>
    <property type="match status" value="1"/>
</dbReference>
<sequence length="627" mass="71583">MDPMVMMRETREIDAMKKKYDGELKALCAKNTLTRKERGMRGEWNMLDNGQIRDKNGMIERPSHQETTKAHSHREEPLQLEPQVHYLTLNYGLDSCYKTLKMWHGDRGNSIVRREEETGKMSKDWSASKCKNVLPHETPDLNEHYIVGQKVLGKGRLATTYVCTHKETGKTYACKTIPKTKLLCQEEYDDVWREVQILHHLSEHPNVARIQGSYEDKFAVHLVMELCRGGELFYRITQKGYFSEREAAKLMKTIVGVVEVCHAHGVIHRDLKPENFLFDTLATDATLKVPFIAYIQLDFIRHAFPYEFVNQRQTFSDIVGTCYYMAPEVLGRQSGPEVDVWSAGVILYTLLRGLPPFWASVFKQILHAEVDFASHPWPSISGSAKDLIKQMLDKDPKKRISAHELIRMSWLGKRSNESCILSVAPDKPLDPAVLTRLKHFSTMNKLKKMAIRVIVERLSEEEIGGLKEIFKMIDEDNSGTITFQELKDGLKSVGCDLMESEIRSLMDAADIDNNGTIDYGEFLAATMHLNKMEREENLVAAFSYFDKDGSGYITIDELQQACKDFGLGELHLDEMIKEIDQDDDGRINYGEFETMMRRGEPGGCRSKVMNSNHKTSLFPGLGVNDSS</sequence>
<evidence type="ECO:0000256" key="9">
    <source>
        <dbReference type="ARBA" id="ARBA00022741"/>
    </source>
</evidence>
<dbReference type="FunFam" id="1.10.238.10:FF:000015">
    <property type="entry name" value="Calcium-dependent protein kinase 1"/>
    <property type="match status" value="1"/>
</dbReference>
<evidence type="ECO:0000256" key="4">
    <source>
        <dbReference type="ARBA" id="ARBA00022527"/>
    </source>
</evidence>
<keyword evidence="8" id="KW-0677">Repeat</keyword>
<dbReference type="PROSITE" id="PS00018">
    <property type="entry name" value="EF_HAND_1"/>
    <property type="match status" value="4"/>
</dbReference>
<protein>
    <recommendedName>
        <fullName evidence="3">non-specific serine/threonine protein kinase</fullName>
        <ecNumber evidence="3">2.7.11.1</ecNumber>
    </recommendedName>
</protein>
<dbReference type="PANTHER" id="PTHR24349">
    <property type="entry name" value="SERINE/THREONINE-PROTEIN KINASE"/>
    <property type="match status" value="1"/>
</dbReference>
<comment type="catalytic activity">
    <reaction evidence="15">
        <text>L-seryl-[protein] + ATP = O-phospho-L-seryl-[protein] + ADP + H(+)</text>
        <dbReference type="Rhea" id="RHEA:17989"/>
        <dbReference type="Rhea" id="RHEA-COMP:9863"/>
        <dbReference type="Rhea" id="RHEA-COMP:11604"/>
        <dbReference type="ChEBI" id="CHEBI:15378"/>
        <dbReference type="ChEBI" id="CHEBI:29999"/>
        <dbReference type="ChEBI" id="CHEBI:30616"/>
        <dbReference type="ChEBI" id="CHEBI:83421"/>
        <dbReference type="ChEBI" id="CHEBI:456216"/>
        <dbReference type="EC" id="2.7.11.1"/>
    </reaction>
</comment>
<dbReference type="InterPro" id="IPR011992">
    <property type="entry name" value="EF-hand-dom_pair"/>
</dbReference>
<keyword evidence="20" id="KW-1185">Reference proteome</keyword>
<feature type="domain" description="EF-hand" evidence="18">
    <location>
        <begin position="569"/>
        <end position="602"/>
    </location>
</feature>
<evidence type="ECO:0000256" key="16">
    <source>
        <dbReference type="ARBA" id="ARBA00058225"/>
    </source>
</evidence>
<keyword evidence="6" id="KW-0808">Transferase</keyword>
<feature type="domain" description="EF-hand" evidence="18">
    <location>
        <begin position="497"/>
        <end position="532"/>
    </location>
</feature>
<dbReference type="SUPFAM" id="SSF56112">
    <property type="entry name" value="Protein kinase-like (PK-like)"/>
    <property type="match status" value="1"/>
</dbReference>
<dbReference type="InterPro" id="IPR000719">
    <property type="entry name" value="Prot_kinase_dom"/>
</dbReference>
<dbReference type="Gene3D" id="1.10.510.10">
    <property type="entry name" value="Transferase(Phosphotransferase) domain 1"/>
    <property type="match status" value="1"/>
</dbReference>
<organism evidence="19 20">
    <name type="scientific">Vigna mungo</name>
    <name type="common">Black gram</name>
    <name type="synonym">Phaseolus mungo</name>
    <dbReference type="NCBI Taxonomy" id="3915"/>
    <lineage>
        <taxon>Eukaryota</taxon>
        <taxon>Viridiplantae</taxon>
        <taxon>Streptophyta</taxon>
        <taxon>Embryophyta</taxon>
        <taxon>Tracheophyta</taxon>
        <taxon>Spermatophyta</taxon>
        <taxon>Magnoliopsida</taxon>
        <taxon>eudicotyledons</taxon>
        <taxon>Gunneridae</taxon>
        <taxon>Pentapetalae</taxon>
        <taxon>rosids</taxon>
        <taxon>fabids</taxon>
        <taxon>Fabales</taxon>
        <taxon>Fabaceae</taxon>
        <taxon>Papilionoideae</taxon>
        <taxon>50 kb inversion clade</taxon>
        <taxon>NPAAA clade</taxon>
        <taxon>indigoferoid/millettioid clade</taxon>
        <taxon>Phaseoleae</taxon>
        <taxon>Vigna</taxon>
    </lineage>
</organism>
<evidence type="ECO:0000313" key="19">
    <source>
        <dbReference type="EMBL" id="WVY95851.1"/>
    </source>
</evidence>
<keyword evidence="12" id="KW-0067">ATP-binding</keyword>
<dbReference type="PROSITE" id="PS50222">
    <property type="entry name" value="EF_HAND_2"/>
    <property type="match status" value="4"/>
</dbReference>
<dbReference type="PROSITE" id="PS00108">
    <property type="entry name" value="PROTEIN_KINASE_ST"/>
    <property type="match status" value="1"/>
</dbReference>
<dbReference type="GO" id="GO:0005509">
    <property type="term" value="F:calcium ion binding"/>
    <property type="evidence" value="ECO:0007669"/>
    <property type="project" value="InterPro"/>
</dbReference>
<feature type="domain" description="EF-hand" evidence="18">
    <location>
        <begin position="461"/>
        <end position="496"/>
    </location>
</feature>
<dbReference type="GO" id="GO:0004674">
    <property type="term" value="F:protein serine/threonine kinase activity"/>
    <property type="evidence" value="ECO:0007669"/>
    <property type="project" value="UniProtKB-KW"/>
</dbReference>
<feature type="domain" description="EF-hand" evidence="18">
    <location>
        <begin position="533"/>
        <end position="568"/>
    </location>
</feature>
<evidence type="ECO:0000256" key="1">
    <source>
        <dbReference type="ARBA" id="ARBA00005354"/>
    </source>
</evidence>
<feature type="domain" description="Protein kinase" evidence="17">
    <location>
        <begin position="146"/>
        <end position="411"/>
    </location>
</feature>
<name>A0AAQ3MRL1_VIGMU</name>
<comment type="similarity">
    <text evidence="1">Belongs to the protein kinase superfamily. CAMK Ser/Thr protein kinase family. CaMK subfamily.</text>
</comment>
<dbReference type="Proteomes" id="UP001374535">
    <property type="component" value="Chromosome 9"/>
</dbReference>
<keyword evidence="7" id="KW-0479">Metal-binding</keyword>